<accession>A0A1I2HSK3</accession>
<name>A0A1I2HSK3_9GAMM</name>
<keyword evidence="1" id="KW-1133">Transmembrane helix</keyword>
<evidence type="ECO:0000256" key="1">
    <source>
        <dbReference type="SAM" id="Phobius"/>
    </source>
</evidence>
<feature type="transmembrane region" description="Helical" evidence="1">
    <location>
        <begin position="372"/>
        <end position="390"/>
    </location>
</feature>
<evidence type="ECO:0000313" key="2">
    <source>
        <dbReference type="EMBL" id="SFF33064.1"/>
    </source>
</evidence>
<feature type="transmembrane region" description="Helical" evidence="1">
    <location>
        <begin position="402"/>
        <end position="421"/>
    </location>
</feature>
<proteinExistence type="predicted"/>
<dbReference type="OrthoDB" id="9767470at2"/>
<organism evidence="2 3">
    <name type="scientific">Fontimonas thermophila</name>
    <dbReference type="NCBI Taxonomy" id="1076937"/>
    <lineage>
        <taxon>Bacteria</taxon>
        <taxon>Pseudomonadati</taxon>
        <taxon>Pseudomonadota</taxon>
        <taxon>Gammaproteobacteria</taxon>
        <taxon>Nevskiales</taxon>
        <taxon>Nevskiaceae</taxon>
        <taxon>Fontimonas</taxon>
    </lineage>
</organism>
<reference evidence="2 3" key="1">
    <citation type="submission" date="2016-10" db="EMBL/GenBank/DDBJ databases">
        <authorList>
            <person name="de Groot N.N."/>
        </authorList>
    </citation>
    <scope>NUCLEOTIDE SEQUENCE [LARGE SCALE GENOMIC DNA]</scope>
    <source>
        <strain evidence="2 3">DSM 23609</strain>
    </source>
</reference>
<keyword evidence="1" id="KW-0472">Membrane</keyword>
<dbReference type="AlphaFoldDB" id="A0A1I2HSK3"/>
<dbReference type="InterPro" id="IPR021830">
    <property type="entry name" value="DUF3422"/>
</dbReference>
<protein>
    <submittedName>
        <fullName evidence="2">Uncharacterized membrane-anchored protein</fullName>
    </submittedName>
</protein>
<dbReference type="RefSeq" id="WP_159431052.1">
    <property type="nucleotide sequence ID" value="NZ_FOOC01000002.1"/>
</dbReference>
<dbReference type="Pfam" id="PF11902">
    <property type="entry name" value="DUF3422"/>
    <property type="match status" value="1"/>
</dbReference>
<gene>
    <name evidence="2" type="ORF">SAMN04488120_102214</name>
</gene>
<sequence length="438" mass="48831">MTAESMHRSWPSRQTLNEELFRRPPVPVPTGAWVLHTAYLQDTEQSARSIEQLRRGAAAGKRMAAGDGRSAEILRWGAGLLKWERHTEFTSYTWVLPGSPTEPFAPDSGIAEILDWQARIIGQMLVATRLRTLPEADTPLRAAAYAALDAEAPASLVLDGEAEIRVDCRIHPDDECTHVLLLDRGLGDARRSRLVQRLLEIETYRMLALLGFPVAQSLVHELHHLEERLQVLVAAVARVDAAAGADEDRQRLSDLLALASEIQRLSTTHVFRFDASLAYHELVENRLAGLREERLPGQQRLGSFLRRRLTPAMKTVGTVRQRLEMFAAHIDHTASLLRTRVELGLQQQNRELLASMNRRAALQLRLQQTLEGLSVVAISYYGVGLVYYLARALMSLGLRLDPYAAAGAAVPFAVAGAWWSVRRVKAILRTGDHIDPPD</sequence>
<dbReference type="Proteomes" id="UP000199771">
    <property type="component" value="Unassembled WGS sequence"/>
</dbReference>
<keyword evidence="1" id="KW-0812">Transmembrane</keyword>
<keyword evidence="3" id="KW-1185">Reference proteome</keyword>
<evidence type="ECO:0000313" key="3">
    <source>
        <dbReference type="Proteomes" id="UP000199771"/>
    </source>
</evidence>
<dbReference type="EMBL" id="FOOC01000002">
    <property type="protein sequence ID" value="SFF33064.1"/>
    <property type="molecule type" value="Genomic_DNA"/>
</dbReference>